<keyword evidence="5" id="KW-1185">Reference proteome</keyword>
<dbReference type="Pfam" id="PF26254">
    <property type="entry name" value="Ig_TRAPPC9-Trs120_1st"/>
    <property type="match status" value="1"/>
</dbReference>
<feature type="region of interest" description="Disordered" evidence="1">
    <location>
        <begin position="667"/>
        <end position="692"/>
    </location>
</feature>
<dbReference type="InterPro" id="IPR013935">
    <property type="entry name" value="Trs120_TRAPPC9"/>
</dbReference>
<evidence type="ECO:0000259" key="3">
    <source>
        <dbReference type="Pfam" id="PF26282"/>
    </source>
</evidence>
<dbReference type="Pfam" id="PF26282">
    <property type="entry name" value="Ig_TRAPPC9-Trs120_3rd"/>
    <property type="match status" value="1"/>
</dbReference>
<dbReference type="GO" id="GO:0005802">
    <property type="term" value="C:trans-Golgi network"/>
    <property type="evidence" value="ECO:0007669"/>
    <property type="project" value="TreeGrafter"/>
</dbReference>
<feature type="region of interest" description="Disordered" evidence="1">
    <location>
        <begin position="183"/>
        <end position="245"/>
    </location>
</feature>
<sequence>MPAPTPRAVSALQIPQPQDGANSAPDRSPIRSRPSLAPDAHVVSPFLGRADAQSRRSSIASATSFYEVGLNHAAMLWGGQTPHLNDLRFDSASQLDSLHYLNIAVVPFSASPPGHTAPDFLAAPSSSSWVSFSDFAEILTEHWSMDPSHARDDINHPSNGFLYRDFLPTPRADDASDLLASAFAGRGPTTGGSEASSSGAAATTGSQRRAVQPPSSGARRRAGGAPAGPGPQPPPALGTQLHPGNPHAMGNVKLRFWIGPGFVDSVNSGNSYVGGARINEGVWQQVFAHRRFVAAIGVLDLAHTEDVPSALDKMNAFFNDNFPYLTTAKIIGINAPVGFRSTGQHNVIFLDQALNVGSGALDEQYSEEDRPDNHAKAAARFPLLFSHLAPIVEDLAGMLYSNLAGQAYAAFHRIHDLATCQEQGQVPGAGLLDPPFIVPVDADFLAPTGAPVRPGMPVFKKMTYEDRVRLRACRVYADLLASCGHILPAFEVYTHLIEETRGLPDPITIAGALEGWLYCIIQAFVEIREDYTPAARQKHGDMATLRKRIAKAIQDTCRLVFITLQGLLPPAPGSSGGGMFSSDLLQPAIFSPVMQPRGGAGRFDAPRPRAASSSSSALSTSSMGMTNASGPHSTSAWSSVLSLTSGSGGVLPGSSASSVSGNPWFGEDDFLSGPTQRTRSSQRAALHPLRTSTPVPFPSGVTACPDKSEPFSILLAESMLRFARAAGRFGGLDFARALVRELGDQVWQLRPLDYATLHLQISELYRSPLRATKRQFLHCYFSASVLKNSATTVGQFCAAYDCLASLGTFFRLRCPSLSDVPADQQSTPAPSENAGHLTTGFEPEDGTDGQPSLIEQMLSAQQEGMGLAAGFFHLRMLLLFDLAEMCATLRHSTLAVYYIGLLLKLHHDHIDLVEQHELQKNLLRLISTATPPQAGPALAVTFNSLPELVSAGFLPSPESFALVSTRSSPGSSLSRSPELGEPFFFNPFAKKGQSEATPAVPQFGADETIRVHVVLSNPLLVPIEIQSLRLETSGLPFDAHVSVNDVLYPQTTSKGIVLTGRVAHFPDSVGPEKLHILGVVIRAFGVERLHALPGATPITANVVPPLPYLRVTSVSDLCSGQRHFYGAPSPLADVDPKAVTGPKDDIQLPAFLSSIELFEGQLFGAVFELENQSTLPLKASCVTATFEADTLDQAESATDFFFNRAYEPLAGVSLLDRAPSPGGLERHAQATGSWASEARTSIPFRGRSFLVVLLRGRPGLTGGRVIVRYTTGPEEAPDVGSGTPGGGDRPQRQITLRMNVTVRPLVRYRLRSCLPAALYLHEAPETQASAAAPVHWPDVGAEVVSNPAAALTAMAAHHQQVVAPLAGAGGDIRNDISLLELDLSASARPEPGPPVMACLQLLPFGPPPEGACSHGCLASGGDRSNTNDNLGSGRAGLFESRQCLGLEGIPTLGRAHGWSDACDVCARFLWRIRLPLSSGTSTRLYLPILRIHITDQDILHPVPLLGRQFIRSAKSTFDDAMERAQFWSLACLLNRRLLGADFSLSRACSGKIHFGRLRFAPLDIRSLRRPASAVTFALAAAQSDNRETGDRSGLLPVRRLSAASYQQETLSFQVTLDQCMAHCQLLPLWLEVHALPANTGDDLFGGAADVDRPHVALSLARSTSDRVVMIGDASALLPAEVRVATAGDHFRPELRDAFEVEEEQRSGAGGGAAGRGAAGRDACAEAQPLDPARQPAAASQAIDLMFLAPGRYHIIPRLVYRTAGQPSTRMQVDPQALARELKLPKKDLALLKESLDRDSVRDARHILSPIVVGSTVLVVVD</sequence>
<dbReference type="GeneID" id="20527608"/>
<evidence type="ECO:0000313" key="5">
    <source>
        <dbReference type="Proteomes" id="UP000030693"/>
    </source>
</evidence>
<dbReference type="OrthoDB" id="27962at2759"/>
<dbReference type="PANTHER" id="PTHR21512">
    <property type="entry name" value="TRAFFICKING PROTEIN PARTICLE COMPLEX SUBUNIT 9"/>
    <property type="match status" value="1"/>
</dbReference>
<feature type="region of interest" description="Disordered" evidence="1">
    <location>
        <begin position="1"/>
        <end position="37"/>
    </location>
</feature>
<feature type="region of interest" description="Disordered" evidence="1">
    <location>
        <begin position="1700"/>
        <end position="1722"/>
    </location>
</feature>
<evidence type="ECO:0000256" key="1">
    <source>
        <dbReference type="SAM" id="MobiDB-lite"/>
    </source>
</evidence>
<feature type="region of interest" description="Disordered" evidence="1">
    <location>
        <begin position="596"/>
        <end position="631"/>
    </location>
</feature>
<gene>
    <name evidence="4" type="ORF">H696_02883</name>
</gene>
<feature type="region of interest" description="Disordered" evidence="1">
    <location>
        <begin position="1272"/>
        <end position="1291"/>
    </location>
</feature>
<accession>A0A058ZAT1</accession>
<dbReference type="InterPro" id="IPR058567">
    <property type="entry name" value="Ig_TRAPPC9_Trs120_3rd"/>
</dbReference>
<dbReference type="STRING" id="691883.A0A058ZAT1"/>
<dbReference type="PANTHER" id="PTHR21512:SF5">
    <property type="entry name" value="TRAFFICKING PROTEIN PARTICLE COMPLEX SUBUNIT 9"/>
    <property type="match status" value="1"/>
</dbReference>
<name>A0A058ZAT1_FONAL</name>
<evidence type="ECO:0000259" key="2">
    <source>
        <dbReference type="Pfam" id="PF26254"/>
    </source>
</evidence>
<dbReference type="Proteomes" id="UP000030693">
    <property type="component" value="Unassembled WGS sequence"/>
</dbReference>
<proteinExistence type="predicted"/>
<protein>
    <submittedName>
        <fullName evidence="4">Uncharacterized protein</fullName>
    </submittedName>
</protein>
<evidence type="ECO:0000313" key="4">
    <source>
        <dbReference type="EMBL" id="KCV70537.1"/>
    </source>
</evidence>
<feature type="compositionally biased region" description="Low complexity" evidence="1">
    <location>
        <begin position="191"/>
        <end position="206"/>
    </location>
</feature>
<dbReference type="EMBL" id="KB932204">
    <property type="protein sequence ID" value="KCV70537.1"/>
    <property type="molecule type" value="Genomic_DNA"/>
</dbReference>
<dbReference type="InterPro" id="IPR058565">
    <property type="entry name" value="Ig_TRAPPC9_Trs120_1st"/>
</dbReference>
<feature type="compositionally biased region" description="Low complexity" evidence="1">
    <location>
        <begin position="610"/>
        <end position="622"/>
    </location>
</feature>
<dbReference type="RefSeq" id="XP_009495053.1">
    <property type="nucleotide sequence ID" value="XM_009496778.1"/>
</dbReference>
<feature type="compositionally biased region" description="Polar residues" evidence="1">
    <location>
        <begin position="673"/>
        <end position="683"/>
    </location>
</feature>
<organism evidence="4">
    <name type="scientific">Fonticula alba</name>
    <name type="common">Slime mold</name>
    <dbReference type="NCBI Taxonomy" id="691883"/>
    <lineage>
        <taxon>Eukaryota</taxon>
        <taxon>Rotosphaerida</taxon>
        <taxon>Fonticulaceae</taxon>
        <taxon>Fonticula</taxon>
    </lineage>
</organism>
<feature type="region of interest" description="Disordered" evidence="1">
    <location>
        <begin position="821"/>
        <end position="851"/>
    </location>
</feature>
<feature type="compositionally biased region" description="Gly residues" evidence="1">
    <location>
        <begin position="1707"/>
        <end position="1717"/>
    </location>
</feature>
<feature type="domain" description="Trs120/TRAPPC9 third Ig-like" evidence="3">
    <location>
        <begin position="1476"/>
        <end position="1562"/>
    </location>
</feature>
<feature type="domain" description="Trs120/TRAPPC9 first Ig-like" evidence="2">
    <location>
        <begin position="970"/>
        <end position="1085"/>
    </location>
</feature>
<reference evidence="4" key="1">
    <citation type="submission" date="2013-04" db="EMBL/GenBank/DDBJ databases">
        <title>The Genome Sequence of Fonticula alba ATCC 38817.</title>
        <authorList>
            <consortium name="The Broad Institute Genomics Platform"/>
            <person name="Russ C."/>
            <person name="Cuomo C."/>
            <person name="Burger G."/>
            <person name="Gray M.W."/>
            <person name="Holland P.W.H."/>
            <person name="King N."/>
            <person name="Lang F.B.F."/>
            <person name="Roger A.J."/>
            <person name="Ruiz-Trillo I."/>
            <person name="Brown M."/>
            <person name="Walker B."/>
            <person name="Young S."/>
            <person name="Zeng Q."/>
            <person name="Gargeya S."/>
            <person name="Fitzgerald M."/>
            <person name="Haas B."/>
            <person name="Abouelleil A."/>
            <person name="Allen A.W."/>
            <person name="Alvarado L."/>
            <person name="Arachchi H.M."/>
            <person name="Berlin A.M."/>
            <person name="Chapman S.B."/>
            <person name="Gainer-Dewar J."/>
            <person name="Goldberg J."/>
            <person name="Griggs A."/>
            <person name="Gujja S."/>
            <person name="Hansen M."/>
            <person name="Howarth C."/>
            <person name="Imamovic A."/>
            <person name="Ireland A."/>
            <person name="Larimer J."/>
            <person name="McCowan C."/>
            <person name="Murphy C."/>
            <person name="Pearson M."/>
            <person name="Poon T.W."/>
            <person name="Priest M."/>
            <person name="Roberts A."/>
            <person name="Saif S."/>
            <person name="Shea T."/>
            <person name="Sisk P."/>
            <person name="Sykes S."/>
            <person name="Wortman J."/>
            <person name="Nusbaum C."/>
            <person name="Birren B."/>
        </authorList>
    </citation>
    <scope>NUCLEOTIDE SEQUENCE [LARGE SCALE GENOMIC DNA]</scope>
    <source>
        <strain evidence="4">ATCC 38817</strain>
    </source>
</reference>